<dbReference type="EMBL" id="CSAE01000118">
    <property type="protein sequence ID" value="COV45046.1"/>
    <property type="molecule type" value="Genomic_DNA"/>
</dbReference>
<evidence type="ECO:0000313" key="2">
    <source>
        <dbReference type="EMBL" id="CFE47587.1"/>
    </source>
</evidence>
<proteinExistence type="predicted"/>
<name>A0A0T9CKW2_MYCTX</name>
<dbReference type="Proteomes" id="UP000045842">
    <property type="component" value="Unassembled WGS sequence"/>
</dbReference>
<evidence type="ECO:0000313" key="8">
    <source>
        <dbReference type="EMBL" id="COV45046.1"/>
    </source>
</evidence>
<dbReference type="EMBL" id="CFOE01000003">
    <property type="protein sequence ID" value="CFE34374.1"/>
    <property type="molecule type" value="Genomic_DNA"/>
</dbReference>
<evidence type="ECO:0000313" key="19">
    <source>
        <dbReference type="Proteomes" id="UP000046947"/>
    </source>
</evidence>
<dbReference type="EMBL" id="CNFU01000617">
    <property type="protein sequence ID" value="CKS20333.1"/>
    <property type="molecule type" value="Genomic_DNA"/>
</dbReference>
<dbReference type="Proteomes" id="UP000048948">
    <property type="component" value="Unassembled WGS sequence"/>
</dbReference>
<dbReference type="EMBL" id="CHKL01000487">
    <property type="protein sequence ID" value="COW87310.1"/>
    <property type="molecule type" value="Genomic_DNA"/>
</dbReference>
<reference evidence="13 14" key="3">
    <citation type="submission" date="2015-03" db="EMBL/GenBank/DDBJ databases">
        <authorList>
            <consortium name="Pathogen Informatics"/>
        </authorList>
    </citation>
    <scope>NUCLEOTIDE SEQUENCE [LARGE SCALE GENOMIC DNA]</scope>
    <source>
        <strain evidence="4 22">Bir 172</strain>
        <strain evidence="5 23">Bir 187</strain>
        <strain evidence="3 18">C09601061</strain>
        <strain evidence="7 15">D00501624</strain>
        <strain evidence="9 17">G09801536</strain>
        <strain evidence="1 20">G09901357</strain>
        <strain evidence="2 19">H09601792</strain>
        <strain evidence="13">K00500041</strain>
        <strain evidence="11 16">M09401471</strain>
        <strain evidence="14">N09902308</strain>
        <strain evidence="10 21">P00601463</strain>
    </source>
</reference>
<dbReference type="EMBL" id="CNFU01001898">
    <property type="protein sequence ID" value="CKT87208.1"/>
    <property type="molecule type" value="Genomic_DNA"/>
</dbReference>
<dbReference type="Proteomes" id="UP000039217">
    <property type="component" value="Unassembled WGS sequence"/>
</dbReference>
<evidence type="ECO:0000313" key="5">
    <source>
        <dbReference type="EMBL" id="CKS20333.1"/>
    </source>
</evidence>
<dbReference type="Proteomes" id="UP000046947">
    <property type="component" value="Unassembled WGS sequence"/>
</dbReference>
<gene>
    <name evidence="3" type="ORF">ERS007657_01711</name>
    <name evidence="7" type="ORF">ERS007661_04444</name>
    <name evidence="9" type="ORF">ERS007679_02888</name>
    <name evidence="1" type="ORF">ERS007681_00054</name>
    <name evidence="2" type="ORF">ERS007688_00799</name>
    <name evidence="8" type="ORF">ERS007703_01418</name>
    <name evidence="11" type="ORF">ERS007720_03625</name>
    <name evidence="12" type="ORF">ERS007739_00799</name>
    <name evidence="10" type="ORF">ERS007741_03325</name>
    <name evidence="4" type="ORF">ERS027646_00458</name>
    <name evidence="5" type="ORF">ERS027661_02740</name>
    <name evidence="6" type="ORF">ERS027661_04799</name>
</gene>
<evidence type="ECO:0000313" key="6">
    <source>
        <dbReference type="EMBL" id="CKT87208.1"/>
    </source>
</evidence>
<evidence type="ECO:0000313" key="12">
    <source>
        <dbReference type="EMBL" id="COX16799.1"/>
    </source>
</evidence>
<dbReference type="Proteomes" id="UP000046680">
    <property type="component" value="Unassembled WGS sequence"/>
</dbReference>
<dbReference type="Proteomes" id="UP000048289">
    <property type="component" value="Unassembled WGS sequence"/>
</dbReference>
<evidence type="ECO:0000313" key="15">
    <source>
        <dbReference type="Proteomes" id="UP000039217"/>
    </source>
</evidence>
<dbReference type="EMBL" id="CFOH01000083">
    <property type="protein sequence ID" value="CFE47587.1"/>
    <property type="molecule type" value="Genomic_DNA"/>
</dbReference>
<evidence type="ECO:0000313" key="13">
    <source>
        <dbReference type="Proteomes" id="UP000038802"/>
    </source>
</evidence>
<evidence type="ECO:0000313" key="18">
    <source>
        <dbReference type="Proteomes" id="UP000046680"/>
    </source>
</evidence>
<dbReference type="Proteomes" id="UP000048600">
    <property type="component" value="Unassembled WGS sequence"/>
</dbReference>
<reference evidence="12" key="1">
    <citation type="submission" date="2015-03" db="EMBL/GenBank/DDBJ databases">
        <authorList>
            <consortium name="Pathogen Informatics"/>
            <person name="Murphy D."/>
        </authorList>
    </citation>
    <scope>NUCLEOTIDE SEQUENCE</scope>
    <source>
        <strain evidence="12">N09902308</strain>
    </source>
</reference>
<dbReference type="EMBL" id="CSAJ01000606">
    <property type="protein sequence ID" value="COW95279.1"/>
    <property type="molecule type" value="Genomic_DNA"/>
</dbReference>
<evidence type="ECO:0000313" key="20">
    <source>
        <dbReference type="Proteomes" id="UP000048289"/>
    </source>
</evidence>
<evidence type="ECO:0000313" key="1">
    <source>
        <dbReference type="EMBL" id="CFE34374.1"/>
    </source>
</evidence>
<dbReference type="Proteomes" id="UP000049023">
    <property type="component" value="Unassembled WGS sequence"/>
</dbReference>
<dbReference type="EMBL" id="CNGE01000045">
    <property type="protein sequence ID" value="CKR70051.1"/>
    <property type="molecule type" value="Genomic_DNA"/>
</dbReference>
<evidence type="ECO:0000313" key="9">
    <source>
        <dbReference type="EMBL" id="COW00257.1"/>
    </source>
</evidence>
<reference evidence="8" key="2">
    <citation type="submission" date="2015-03" db="EMBL/GenBank/DDBJ databases">
        <authorList>
            <person name="Murphy D."/>
        </authorList>
    </citation>
    <scope>NUCLEOTIDE SEQUENCE [LARGE SCALE GENOMIC DNA]</scope>
    <source>
        <strain evidence="8">K00500041</strain>
    </source>
</reference>
<evidence type="ECO:0000313" key="16">
    <source>
        <dbReference type="Proteomes" id="UP000044938"/>
    </source>
</evidence>
<evidence type="ECO:0000313" key="3">
    <source>
        <dbReference type="EMBL" id="CFR78988.1"/>
    </source>
</evidence>
<evidence type="ECO:0000313" key="17">
    <source>
        <dbReference type="Proteomes" id="UP000045842"/>
    </source>
</evidence>
<evidence type="ECO:0000313" key="4">
    <source>
        <dbReference type="EMBL" id="CKR70051.1"/>
    </source>
</evidence>
<sequence length="63" mass="6947">MQAKIASTTWLGTSRRKVRSNRTENWLEAICRDSTVSEKTMPMVVIIVADTTISTPRASPGVP</sequence>
<evidence type="ECO:0000313" key="21">
    <source>
        <dbReference type="Proteomes" id="UP000048600"/>
    </source>
</evidence>
<dbReference type="AlphaFoldDB" id="A0A0T9CKW2"/>
<accession>A0A0T9CKW2</accession>
<dbReference type="Proteomes" id="UP000039021">
    <property type="component" value="Unassembled WGS sequence"/>
</dbReference>
<evidence type="ECO:0000313" key="14">
    <source>
        <dbReference type="Proteomes" id="UP000039021"/>
    </source>
</evidence>
<dbReference type="Proteomes" id="UP000044938">
    <property type="component" value="Unassembled WGS sequence"/>
</dbReference>
<dbReference type="Proteomes" id="UP000038802">
    <property type="component" value="Unassembled WGS sequence"/>
</dbReference>
<evidence type="ECO:0000313" key="11">
    <source>
        <dbReference type="EMBL" id="COW95279.1"/>
    </source>
</evidence>
<dbReference type="EMBL" id="CSBK01000259">
    <property type="protein sequence ID" value="COX16799.1"/>
    <property type="molecule type" value="Genomic_DNA"/>
</dbReference>
<dbReference type="EMBL" id="CSAD01000446">
    <property type="protein sequence ID" value="COW00257.1"/>
    <property type="molecule type" value="Genomic_DNA"/>
</dbReference>
<dbReference type="EMBL" id="CGCX01000564">
    <property type="protein sequence ID" value="CFR78988.1"/>
    <property type="molecule type" value="Genomic_DNA"/>
</dbReference>
<evidence type="ECO:0000313" key="7">
    <source>
        <dbReference type="EMBL" id="CNX07092.1"/>
    </source>
</evidence>
<evidence type="ECO:0000313" key="23">
    <source>
        <dbReference type="Proteomes" id="UP000049023"/>
    </source>
</evidence>
<evidence type="ECO:0000313" key="22">
    <source>
        <dbReference type="Proteomes" id="UP000048948"/>
    </source>
</evidence>
<organism evidence="8 13">
    <name type="scientific">Mycobacterium tuberculosis</name>
    <dbReference type="NCBI Taxonomy" id="1773"/>
    <lineage>
        <taxon>Bacteria</taxon>
        <taxon>Bacillati</taxon>
        <taxon>Actinomycetota</taxon>
        <taxon>Actinomycetes</taxon>
        <taxon>Mycobacteriales</taxon>
        <taxon>Mycobacteriaceae</taxon>
        <taxon>Mycobacterium</taxon>
        <taxon>Mycobacterium tuberculosis complex</taxon>
    </lineage>
</organism>
<evidence type="ECO:0000313" key="10">
    <source>
        <dbReference type="EMBL" id="COW87310.1"/>
    </source>
</evidence>
<dbReference type="EMBL" id="CQQC01002668">
    <property type="protein sequence ID" value="CNX07092.1"/>
    <property type="molecule type" value="Genomic_DNA"/>
</dbReference>
<protein>
    <submittedName>
        <fullName evidence="8">Uncharacterized protein</fullName>
    </submittedName>
</protein>